<dbReference type="InterPro" id="IPR044068">
    <property type="entry name" value="CB"/>
</dbReference>
<protein>
    <submittedName>
        <fullName evidence="7">Site-specific integrase</fullName>
    </submittedName>
</protein>
<dbReference type="InterPro" id="IPR050090">
    <property type="entry name" value="Tyrosine_recombinase_XerCD"/>
</dbReference>
<dbReference type="InterPro" id="IPR011010">
    <property type="entry name" value="DNA_brk_join_enz"/>
</dbReference>
<gene>
    <name evidence="7" type="ORF">MRM63_09840</name>
</gene>
<evidence type="ECO:0000256" key="1">
    <source>
        <dbReference type="ARBA" id="ARBA00008857"/>
    </source>
</evidence>
<dbReference type="GO" id="GO:0006310">
    <property type="term" value="P:DNA recombination"/>
    <property type="evidence" value="ECO:0007669"/>
    <property type="project" value="UniProtKB-KW"/>
</dbReference>
<accession>A0AAU6VEN8</accession>
<dbReference type="Gene3D" id="1.10.443.10">
    <property type="entry name" value="Intergrase catalytic core"/>
    <property type="match status" value="1"/>
</dbReference>
<dbReference type="PANTHER" id="PTHR30349">
    <property type="entry name" value="PHAGE INTEGRASE-RELATED"/>
    <property type="match status" value="1"/>
</dbReference>
<dbReference type="PANTHER" id="PTHR30349:SF64">
    <property type="entry name" value="PROPHAGE INTEGRASE INTD-RELATED"/>
    <property type="match status" value="1"/>
</dbReference>
<dbReference type="GO" id="GO:0015074">
    <property type="term" value="P:DNA integration"/>
    <property type="evidence" value="ECO:0007669"/>
    <property type="project" value="InterPro"/>
</dbReference>
<reference evidence="7" key="1">
    <citation type="submission" date="2022-03" db="EMBL/GenBank/DDBJ databases">
        <title>Sea Food Isolates.</title>
        <authorList>
            <person name="Li c."/>
        </authorList>
    </citation>
    <scope>NUCLEOTIDE SEQUENCE</scope>
    <source>
        <strain evidence="7">19MO03SA05</strain>
    </source>
</reference>
<name>A0AAU6VEN8_UNCXX</name>
<evidence type="ECO:0000256" key="2">
    <source>
        <dbReference type="ARBA" id="ARBA00023125"/>
    </source>
</evidence>
<dbReference type="InterPro" id="IPR010998">
    <property type="entry name" value="Integrase_recombinase_N"/>
</dbReference>
<evidence type="ECO:0000256" key="4">
    <source>
        <dbReference type="PROSITE-ProRule" id="PRU01248"/>
    </source>
</evidence>
<evidence type="ECO:0000313" key="7">
    <source>
        <dbReference type="EMBL" id="XAG83863.1"/>
    </source>
</evidence>
<comment type="similarity">
    <text evidence="1">Belongs to the 'phage' integrase family.</text>
</comment>
<dbReference type="PROSITE" id="PS51900">
    <property type="entry name" value="CB"/>
    <property type="match status" value="1"/>
</dbReference>
<proteinExistence type="inferred from homology"/>
<dbReference type="CDD" id="cd00397">
    <property type="entry name" value="DNA_BRE_C"/>
    <property type="match status" value="1"/>
</dbReference>
<dbReference type="Gene3D" id="1.10.150.130">
    <property type="match status" value="1"/>
</dbReference>
<evidence type="ECO:0000259" key="6">
    <source>
        <dbReference type="PROSITE" id="PS51900"/>
    </source>
</evidence>
<dbReference type="InterPro" id="IPR013762">
    <property type="entry name" value="Integrase-like_cat_sf"/>
</dbReference>
<dbReference type="Pfam" id="PF00589">
    <property type="entry name" value="Phage_integrase"/>
    <property type="match status" value="1"/>
</dbReference>
<organism evidence="7">
    <name type="scientific">bacterium 19MO03SA05</name>
    <dbReference type="NCBI Taxonomy" id="2920620"/>
    <lineage>
        <taxon>Bacteria</taxon>
    </lineage>
</organism>
<evidence type="ECO:0000256" key="3">
    <source>
        <dbReference type="ARBA" id="ARBA00023172"/>
    </source>
</evidence>
<dbReference type="EMBL" id="CP095350">
    <property type="protein sequence ID" value="XAG83863.1"/>
    <property type="molecule type" value="Genomic_DNA"/>
</dbReference>
<dbReference type="PROSITE" id="PS51898">
    <property type="entry name" value="TYR_RECOMBINASE"/>
    <property type="match status" value="1"/>
</dbReference>
<keyword evidence="2 4" id="KW-0238">DNA-binding</keyword>
<feature type="domain" description="Core-binding (CB)" evidence="6">
    <location>
        <begin position="74"/>
        <end position="167"/>
    </location>
</feature>
<sequence length="462" mass="53532">MMQKKNASVHRVRFNVGALPVFSGEVNNHGVRTIEYRDDHWVDNFPLVWSNDRQFDALEMNLFLEHRYKGLYRAPKRAARSNPLGGISLKTLQSIANSLCIFLSWLAEENVDWRQVTAQASTQRAKYWLPVYRFRKFLIDLIQAKSLGRDSANLYMMHIRQFYEWARRRGTIEKLPFEYQQLHIKRSNEHSDINSIFSVAHRSSGITVQTSDLTIPRKYRQKSLPSDQLSPYTTEELSALYGTQYIKSPARRLWIDLALFTGMRAFEIAQFLDVHAVDPSISDVASYHANITGKGNKERQILIPRTLMQRLWHYKNCDERIRRVMKWEVKNGTNSDRPLFINRSGLGISEKSVSNTVIIARKELSLAGVALERSFHDLRSTYATNLAKYMLDKGLEPGFIEFKLMALLGHSNFSTTRKYLNFARTVTFDSEMKGWSDTIFDGIDVRLVGDYQHLLGRDDDQS</sequence>
<dbReference type="GO" id="GO:0003677">
    <property type="term" value="F:DNA binding"/>
    <property type="evidence" value="ECO:0007669"/>
    <property type="project" value="UniProtKB-UniRule"/>
</dbReference>
<evidence type="ECO:0000259" key="5">
    <source>
        <dbReference type="PROSITE" id="PS51898"/>
    </source>
</evidence>
<dbReference type="InterPro" id="IPR002104">
    <property type="entry name" value="Integrase_catalytic"/>
</dbReference>
<feature type="domain" description="Tyr recombinase" evidence="5">
    <location>
        <begin position="227"/>
        <end position="433"/>
    </location>
</feature>
<keyword evidence="3" id="KW-0233">DNA recombination</keyword>
<dbReference type="SUPFAM" id="SSF56349">
    <property type="entry name" value="DNA breaking-rejoining enzymes"/>
    <property type="match status" value="1"/>
</dbReference>
<dbReference type="AlphaFoldDB" id="A0AAU6VEN8"/>